<organism evidence="1 2">
    <name type="scientific">Cinchona calisaya</name>
    <dbReference type="NCBI Taxonomy" id="153742"/>
    <lineage>
        <taxon>Eukaryota</taxon>
        <taxon>Viridiplantae</taxon>
        <taxon>Streptophyta</taxon>
        <taxon>Embryophyta</taxon>
        <taxon>Tracheophyta</taxon>
        <taxon>Spermatophyta</taxon>
        <taxon>Magnoliopsida</taxon>
        <taxon>eudicotyledons</taxon>
        <taxon>Gunneridae</taxon>
        <taxon>Pentapetalae</taxon>
        <taxon>asterids</taxon>
        <taxon>lamiids</taxon>
        <taxon>Gentianales</taxon>
        <taxon>Rubiaceae</taxon>
        <taxon>Cinchonoideae</taxon>
        <taxon>Cinchoneae</taxon>
        <taxon>Cinchona</taxon>
    </lineage>
</organism>
<dbReference type="AlphaFoldDB" id="A0ABD2ZXD1"/>
<evidence type="ECO:0000313" key="1">
    <source>
        <dbReference type="EMBL" id="KAL3522885.1"/>
    </source>
</evidence>
<sequence>MDQSHHLLHPPHLLFYLLPPRLRPVGQMPMFNTCFHWLTHHVRWLHIIYPMNKNVELLVNSMQALTIINLELPDSSLSVRLTEDVFRIICKRWYPQVLLIILLILELSFLRG</sequence>
<reference evidence="1 2" key="1">
    <citation type="submission" date="2024-11" db="EMBL/GenBank/DDBJ databases">
        <title>A near-complete genome assembly of Cinchona calisaya.</title>
        <authorList>
            <person name="Lian D.C."/>
            <person name="Zhao X.W."/>
            <person name="Wei L."/>
        </authorList>
    </citation>
    <scope>NUCLEOTIDE SEQUENCE [LARGE SCALE GENOMIC DNA]</scope>
    <source>
        <tissue evidence="1">Nenye</tissue>
    </source>
</reference>
<accession>A0ABD2ZXD1</accession>
<gene>
    <name evidence="1" type="ORF">ACH5RR_015719</name>
</gene>
<dbReference type="Proteomes" id="UP001630127">
    <property type="component" value="Unassembled WGS sequence"/>
</dbReference>
<protein>
    <submittedName>
        <fullName evidence="1">Uncharacterized protein</fullName>
    </submittedName>
</protein>
<evidence type="ECO:0000313" key="2">
    <source>
        <dbReference type="Proteomes" id="UP001630127"/>
    </source>
</evidence>
<proteinExistence type="predicted"/>
<keyword evidence="2" id="KW-1185">Reference proteome</keyword>
<comment type="caution">
    <text evidence="1">The sequence shown here is derived from an EMBL/GenBank/DDBJ whole genome shotgun (WGS) entry which is preliminary data.</text>
</comment>
<dbReference type="EMBL" id="JBJUIK010000007">
    <property type="protein sequence ID" value="KAL3522885.1"/>
    <property type="molecule type" value="Genomic_DNA"/>
</dbReference>
<name>A0ABD2ZXD1_9GENT</name>